<feature type="chain" id="PRO_5004883476" evidence="1">
    <location>
        <begin position="23"/>
        <end position="325"/>
    </location>
</feature>
<evidence type="ECO:0000256" key="1">
    <source>
        <dbReference type="SAM" id="SignalP"/>
    </source>
</evidence>
<accession>W6S0R8</accession>
<feature type="signal peptide" evidence="1">
    <location>
        <begin position="1"/>
        <end position="22"/>
    </location>
</feature>
<dbReference type="PATRIC" id="fig|1216932.3.peg.3210"/>
<sequence length="325" mass="35480">MKRKISLLMIATLLMVSIVGCGASTTKKEEVTTKVAALKGPTAMGMVKMIDDEESNTENEYEFTIAGSPDELTPKIVNGEIDIAAIPSNLSSILYNKTNGEVVSLGINTLGVLYIVENGENINSIQDLKGKTLYASGKGATPEYALNYILKANGIDPEKDLTIEYKSEHTECLAAISAEAGAIAMLPQPFVTTAITKNPQIRIALDLNEEWEKSTNDSSLVTGVIVARKEFVEKYPEKVSNFLEEYEKSVEFTNTNIDSAAELIEANDIVTAEVAKKAIPYCNITFISGEEMKEKLEGYLNTLLEQNPESIGGAMPSEDFYYSKK</sequence>
<dbReference type="Proteomes" id="UP000019426">
    <property type="component" value="Chromosome M2/40_rep2"/>
</dbReference>
<dbReference type="KEGG" id="clt:CM240_3236"/>
<dbReference type="eggNOG" id="COG0715">
    <property type="taxonomic scope" value="Bacteria"/>
</dbReference>
<dbReference type="Gene3D" id="3.40.190.10">
    <property type="entry name" value="Periplasmic binding protein-like II"/>
    <property type="match status" value="2"/>
</dbReference>
<keyword evidence="1" id="KW-0732">Signal</keyword>
<keyword evidence="3" id="KW-1185">Reference proteome</keyword>
<gene>
    <name evidence="2" type="ORF">CM240_3236</name>
</gene>
<dbReference type="EMBL" id="HG917869">
    <property type="protein sequence ID" value="CDM70353.1"/>
    <property type="molecule type" value="Genomic_DNA"/>
</dbReference>
<dbReference type="RefSeq" id="WP_044040522.1">
    <property type="nucleotide sequence ID" value="NZ_HG917869.1"/>
</dbReference>
<organism evidence="2 3">
    <name type="scientific">Clostridium bornimense</name>
    <dbReference type="NCBI Taxonomy" id="1216932"/>
    <lineage>
        <taxon>Bacteria</taxon>
        <taxon>Bacillati</taxon>
        <taxon>Bacillota</taxon>
        <taxon>Clostridia</taxon>
        <taxon>Eubacteriales</taxon>
        <taxon>Clostridiaceae</taxon>
        <taxon>Clostridium</taxon>
    </lineage>
</organism>
<dbReference type="PROSITE" id="PS51257">
    <property type="entry name" value="PROKAR_LIPOPROTEIN"/>
    <property type="match status" value="1"/>
</dbReference>
<reference evidence="2 3" key="1">
    <citation type="submission" date="2013-11" db="EMBL/GenBank/DDBJ databases">
        <title>Complete genome sequence of Clostridum sp. M2/40.</title>
        <authorList>
            <person name="Wibberg D."/>
            <person name="Puehler A."/>
            <person name="Schlueter A."/>
        </authorList>
    </citation>
    <scope>NUCLEOTIDE SEQUENCE [LARGE SCALE GENOMIC DNA]</scope>
    <source>
        <strain evidence="3">M2/40</strain>
    </source>
</reference>
<dbReference type="PIRSF" id="PIRSF027386">
    <property type="entry name" value="UCP027386_ABC_sbc_TM0202"/>
    <property type="match status" value="1"/>
</dbReference>
<dbReference type="AlphaFoldDB" id="W6S0R8"/>
<dbReference type="OrthoDB" id="9814375at2"/>
<dbReference type="STRING" id="1216932.CM240_3236"/>
<protein>
    <submittedName>
        <fullName evidence="2">Uncharacterized protein</fullName>
    </submittedName>
</protein>
<dbReference type="Pfam" id="PF12974">
    <property type="entry name" value="Phosphonate-bd"/>
    <property type="match status" value="1"/>
</dbReference>
<proteinExistence type="predicted"/>
<dbReference type="InterPro" id="IPR027024">
    <property type="entry name" value="UCP027386_ABC_sbc_TM0202"/>
</dbReference>
<dbReference type="PANTHER" id="PTHR30024">
    <property type="entry name" value="ALIPHATIC SULFONATES-BINDING PROTEIN-RELATED"/>
    <property type="match status" value="1"/>
</dbReference>
<dbReference type="PANTHER" id="PTHR30024:SF46">
    <property type="entry name" value="ABC TRANSPORTER, SUBSTRATE-BINDING LIPOPROTEIN"/>
    <property type="match status" value="1"/>
</dbReference>
<dbReference type="SUPFAM" id="SSF53850">
    <property type="entry name" value="Periplasmic binding protein-like II"/>
    <property type="match status" value="1"/>
</dbReference>
<evidence type="ECO:0000313" key="3">
    <source>
        <dbReference type="Proteomes" id="UP000019426"/>
    </source>
</evidence>
<name>W6S0R8_9CLOT</name>
<evidence type="ECO:0000313" key="2">
    <source>
        <dbReference type="EMBL" id="CDM70353.1"/>
    </source>
</evidence>
<dbReference type="HOGENOM" id="CLU_062584_0_0_9"/>